<comment type="caution">
    <text evidence="8">The sequence shown here is derived from an EMBL/GenBank/DDBJ whole genome shotgun (WGS) entry which is preliminary data.</text>
</comment>
<feature type="domain" description="Ribosome maturation factor RimM PRC barrel" evidence="7">
    <location>
        <begin position="98"/>
        <end position="190"/>
    </location>
</feature>
<dbReference type="GO" id="GO:0005840">
    <property type="term" value="C:ribosome"/>
    <property type="evidence" value="ECO:0007669"/>
    <property type="project" value="InterPro"/>
</dbReference>
<dbReference type="EMBL" id="QFNY01000302">
    <property type="protein sequence ID" value="PZO98306.1"/>
    <property type="molecule type" value="Genomic_DNA"/>
</dbReference>
<dbReference type="Proteomes" id="UP000249451">
    <property type="component" value="Unassembled WGS sequence"/>
</dbReference>
<dbReference type="PANTHER" id="PTHR33692:SF1">
    <property type="entry name" value="RIBOSOME MATURATION FACTOR RIMM"/>
    <property type="match status" value="1"/>
</dbReference>
<dbReference type="Pfam" id="PF24986">
    <property type="entry name" value="PRC_RimM"/>
    <property type="match status" value="1"/>
</dbReference>
<dbReference type="HAMAP" id="MF_00014">
    <property type="entry name" value="Ribosome_mat_RimM"/>
    <property type="match status" value="1"/>
</dbReference>
<name>A0A2W5AY71_9CORY</name>
<dbReference type="Pfam" id="PF01782">
    <property type="entry name" value="RimM"/>
    <property type="match status" value="1"/>
</dbReference>
<dbReference type="Gene3D" id="2.30.30.240">
    <property type="entry name" value="PRC-barrel domain"/>
    <property type="match status" value="1"/>
</dbReference>
<dbReference type="Gene3D" id="2.40.30.60">
    <property type="entry name" value="RimM"/>
    <property type="match status" value="1"/>
</dbReference>
<sequence length="194" mass="20899">MPDLQIGRVIKPHGVKGEVVVDPSTDHVTERFAIGEALRAVQTGKERQLTVAGLRRHQNRLLVTFEEVRDRDEAESLRGARFMAAPLQDDSDDGYYDHELIGLRVLDVGAADADTAHRRAYEGEQPEPVDIGEVTGVSHGPAGATLEVTVDADADLPTAGSTILIPFKLAIVPIVDLDNEALVVTPPEGLLELA</sequence>
<evidence type="ECO:0000259" key="7">
    <source>
        <dbReference type="Pfam" id="PF24986"/>
    </source>
</evidence>
<dbReference type="GO" id="GO:0042274">
    <property type="term" value="P:ribosomal small subunit biogenesis"/>
    <property type="evidence" value="ECO:0007669"/>
    <property type="project" value="UniProtKB-UniRule"/>
</dbReference>
<dbReference type="SUPFAM" id="SSF50447">
    <property type="entry name" value="Translation proteins"/>
    <property type="match status" value="1"/>
</dbReference>
<reference evidence="8 9" key="1">
    <citation type="submission" date="2017-11" db="EMBL/GenBank/DDBJ databases">
        <title>Infants hospitalized years apart are colonized by the same room-sourced microbial strains.</title>
        <authorList>
            <person name="Brooks B."/>
            <person name="Olm M.R."/>
            <person name="Firek B.A."/>
            <person name="Baker R."/>
            <person name="Thomas B.C."/>
            <person name="Morowitz M.J."/>
            <person name="Banfield J.F."/>
        </authorList>
    </citation>
    <scope>NUCLEOTIDE SEQUENCE [LARGE SCALE GENOMIC DNA]</scope>
    <source>
        <strain evidence="8">S2_012_000_R3_87</strain>
    </source>
</reference>
<comment type="domain">
    <text evidence="5">The PRC barrel domain binds ribosomal protein uS19.</text>
</comment>
<evidence type="ECO:0000256" key="3">
    <source>
        <dbReference type="ARBA" id="ARBA00022552"/>
    </source>
</evidence>
<evidence type="ECO:0000313" key="9">
    <source>
        <dbReference type="Proteomes" id="UP000249451"/>
    </source>
</evidence>
<keyword evidence="1 5" id="KW-0963">Cytoplasm</keyword>
<dbReference type="GO" id="GO:0006364">
    <property type="term" value="P:rRNA processing"/>
    <property type="evidence" value="ECO:0007669"/>
    <property type="project" value="UniProtKB-UniRule"/>
</dbReference>
<proteinExistence type="inferred from homology"/>
<accession>A0A2W5AY71</accession>
<gene>
    <name evidence="5" type="primary">rimM</name>
    <name evidence="8" type="ORF">DI609_11025</name>
</gene>
<dbReference type="InterPro" id="IPR011033">
    <property type="entry name" value="PRC_barrel-like_sf"/>
</dbReference>
<dbReference type="InterPro" id="IPR056792">
    <property type="entry name" value="PRC_RimM"/>
</dbReference>
<evidence type="ECO:0000256" key="4">
    <source>
        <dbReference type="ARBA" id="ARBA00023186"/>
    </source>
</evidence>
<dbReference type="SUPFAM" id="SSF50346">
    <property type="entry name" value="PRC-barrel domain"/>
    <property type="match status" value="1"/>
</dbReference>
<dbReference type="InterPro" id="IPR002676">
    <property type="entry name" value="RimM_N"/>
</dbReference>
<keyword evidence="4 5" id="KW-0143">Chaperone</keyword>
<dbReference type="AlphaFoldDB" id="A0A2W5AY71"/>
<dbReference type="InterPro" id="IPR036976">
    <property type="entry name" value="RimM_N_sf"/>
</dbReference>
<dbReference type="InterPro" id="IPR011961">
    <property type="entry name" value="RimM"/>
</dbReference>
<evidence type="ECO:0000256" key="5">
    <source>
        <dbReference type="HAMAP-Rule" id="MF_00014"/>
    </source>
</evidence>
<evidence type="ECO:0000313" key="8">
    <source>
        <dbReference type="EMBL" id="PZO98306.1"/>
    </source>
</evidence>
<evidence type="ECO:0000259" key="6">
    <source>
        <dbReference type="Pfam" id="PF01782"/>
    </source>
</evidence>
<organism evidence="8 9">
    <name type="scientific">Corynebacterium urealyticum</name>
    <dbReference type="NCBI Taxonomy" id="43771"/>
    <lineage>
        <taxon>Bacteria</taxon>
        <taxon>Bacillati</taxon>
        <taxon>Actinomycetota</taxon>
        <taxon>Actinomycetes</taxon>
        <taxon>Mycobacteriales</taxon>
        <taxon>Corynebacteriaceae</taxon>
        <taxon>Corynebacterium</taxon>
    </lineage>
</organism>
<comment type="similarity">
    <text evidence="5">Belongs to the RimM family.</text>
</comment>
<dbReference type="NCBIfam" id="TIGR02273">
    <property type="entry name" value="16S_RimM"/>
    <property type="match status" value="1"/>
</dbReference>
<keyword evidence="3 5" id="KW-0698">rRNA processing</keyword>
<feature type="domain" description="RimM N-terminal" evidence="6">
    <location>
        <begin position="5"/>
        <end position="82"/>
    </location>
</feature>
<comment type="subcellular location">
    <subcellularLocation>
        <location evidence="5">Cytoplasm</location>
    </subcellularLocation>
</comment>
<comment type="subunit">
    <text evidence="5">Binds ribosomal protein uS19.</text>
</comment>
<dbReference type="InterPro" id="IPR009000">
    <property type="entry name" value="Transl_B-barrel_sf"/>
</dbReference>
<evidence type="ECO:0000256" key="1">
    <source>
        <dbReference type="ARBA" id="ARBA00022490"/>
    </source>
</evidence>
<dbReference type="PANTHER" id="PTHR33692">
    <property type="entry name" value="RIBOSOME MATURATION FACTOR RIMM"/>
    <property type="match status" value="1"/>
</dbReference>
<protein>
    <recommendedName>
        <fullName evidence="5">Ribosome maturation factor RimM</fullName>
    </recommendedName>
</protein>
<comment type="function">
    <text evidence="5">An accessory protein needed during the final step in the assembly of 30S ribosomal subunit, possibly for assembly of the head region. Essential for efficient processing of 16S rRNA. May be needed both before and after RbfA during the maturation of 16S rRNA. It has affinity for free ribosomal 30S subunits but not for 70S ribosomes.</text>
</comment>
<dbReference type="GO" id="GO:0043022">
    <property type="term" value="F:ribosome binding"/>
    <property type="evidence" value="ECO:0007669"/>
    <property type="project" value="InterPro"/>
</dbReference>
<keyword evidence="2 5" id="KW-0690">Ribosome biogenesis</keyword>
<evidence type="ECO:0000256" key="2">
    <source>
        <dbReference type="ARBA" id="ARBA00022517"/>
    </source>
</evidence>
<dbReference type="GO" id="GO:0005737">
    <property type="term" value="C:cytoplasm"/>
    <property type="evidence" value="ECO:0007669"/>
    <property type="project" value="UniProtKB-SubCell"/>
</dbReference>